<dbReference type="RefSeq" id="WP_035684132.1">
    <property type="nucleotide sequence ID" value="NZ_JPRL01000001.1"/>
</dbReference>
<evidence type="ECO:0000313" key="1">
    <source>
        <dbReference type="EMBL" id="KFF06068.1"/>
    </source>
</evidence>
<sequence>MDIVENGNKQEEFVEQLKKYRPKLDYSSVEGAEYLLHFMFEKYNTILALKYYEIYADKIKNEDHHINAARLYIKIDNKERASEALLRFSCKAWLPVEHIQIVPMKLWMFEDLHSILTQALKDKILYSPKAN</sequence>
<name>A0A085ZNQ4_9FLAO</name>
<dbReference type="Proteomes" id="UP000028715">
    <property type="component" value="Unassembled WGS sequence"/>
</dbReference>
<accession>A0A085ZNQ4</accession>
<dbReference type="AlphaFoldDB" id="A0A085ZNQ4"/>
<proteinExistence type="predicted"/>
<dbReference type="OrthoDB" id="1855290at2"/>
<reference evidence="1 2" key="1">
    <citation type="submission" date="2014-07" db="EMBL/GenBank/DDBJ databases">
        <title>Genome of Flavobacterium reichenbachii LMG 25512.</title>
        <authorList>
            <person name="Stropko S.J."/>
            <person name="Pipes S.E."/>
            <person name="Newman J.D."/>
        </authorList>
    </citation>
    <scope>NUCLEOTIDE SEQUENCE [LARGE SCALE GENOMIC DNA]</scope>
    <source>
        <strain evidence="1 2">LMG 25512</strain>
    </source>
</reference>
<evidence type="ECO:0000313" key="2">
    <source>
        <dbReference type="Proteomes" id="UP000028715"/>
    </source>
</evidence>
<gene>
    <name evidence="1" type="ORF">IW19_11265</name>
</gene>
<dbReference type="EMBL" id="JPRL01000001">
    <property type="protein sequence ID" value="KFF06068.1"/>
    <property type="molecule type" value="Genomic_DNA"/>
</dbReference>
<organism evidence="1 2">
    <name type="scientific">Flavobacterium reichenbachii</name>
    <dbReference type="NCBI Taxonomy" id="362418"/>
    <lineage>
        <taxon>Bacteria</taxon>
        <taxon>Pseudomonadati</taxon>
        <taxon>Bacteroidota</taxon>
        <taxon>Flavobacteriia</taxon>
        <taxon>Flavobacteriales</taxon>
        <taxon>Flavobacteriaceae</taxon>
        <taxon>Flavobacterium</taxon>
    </lineage>
</organism>
<keyword evidence="2" id="KW-1185">Reference proteome</keyword>
<dbReference type="STRING" id="362418.IW19_11265"/>
<protein>
    <submittedName>
        <fullName evidence="1">Uncharacterized protein</fullName>
    </submittedName>
</protein>
<comment type="caution">
    <text evidence="1">The sequence shown here is derived from an EMBL/GenBank/DDBJ whole genome shotgun (WGS) entry which is preliminary data.</text>
</comment>